<feature type="domain" description="FAS1" evidence="2">
    <location>
        <begin position="36"/>
        <end position="186"/>
    </location>
</feature>
<dbReference type="RefSeq" id="WP_218544476.1">
    <property type="nucleotide sequence ID" value="NZ_JAGSPD010000001.1"/>
</dbReference>
<evidence type="ECO:0000256" key="1">
    <source>
        <dbReference type="SAM" id="SignalP"/>
    </source>
</evidence>
<evidence type="ECO:0000259" key="2">
    <source>
        <dbReference type="PROSITE" id="PS50213"/>
    </source>
</evidence>
<dbReference type="SMART" id="SM00554">
    <property type="entry name" value="FAS1"/>
    <property type="match status" value="2"/>
</dbReference>
<feature type="signal peptide" evidence="1">
    <location>
        <begin position="1"/>
        <end position="25"/>
    </location>
</feature>
<dbReference type="InterPro" id="IPR000782">
    <property type="entry name" value="FAS1_domain"/>
</dbReference>
<organism evidence="3 4">
    <name type="scientific">Winogradskyella luteola</name>
    <dbReference type="NCBI Taxonomy" id="2828330"/>
    <lineage>
        <taxon>Bacteria</taxon>
        <taxon>Pseudomonadati</taxon>
        <taxon>Bacteroidota</taxon>
        <taxon>Flavobacteriia</taxon>
        <taxon>Flavobacteriales</taxon>
        <taxon>Flavobacteriaceae</taxon>
        <taxon>Winogradskyella</taxon>
    </lineage>
</organism>
<dbReference type="Proteomes" id="UP001138894">
    <property type="component" value="Unassembled WGS sequence"/>
</dbReference>
<keyword evidence="4" id="KW-1185">Reference proteome</keyword>
<comment type="caution">
    <text evidence="3">The sequence shown here is derived from an EMBL/GenBank/DDBJ whole genome shotgun (WGS) entry which is preliminary data.</text>
</comment>
<dbReference type="PANTHER" id="PTHR10900:SF77">
    <property type="entry name" value="FI19380P1"/>
    <property type="match status" value="1"/>
</dbReference>
<accession>A0A9X1JM57</accession>
<protein>
    <submittedName>
        <fullName evidence="3">Fasciclin domain-containing protein</fullName>
    </submittedName>
</protein>
<feature type="domain" description="FAS1" evidence="2">
    <location>
        <begin position="188"/>
        <end position="340"/>
    </location>
</feature>
<reference evidence="3" key="1">
    <citation type="submission" date="2021-04" db="EMBL/GenBank/DDBJ databases">
        <authorList>
            <person name="Pira H."/>
            <person name="Risdian C."/>
            <person name="Wink J."/>
        </authorList>
    </citation>
    <scope>NUCLEOTIDE SEQUENCE</scope>
    <source>
        <strain evidence="3">WHY3</strain>
    </source>
</reference>
<dbReference type="PROSITE" id="PS51257">
    <property type="entry name" value="PROKAR_LIPOPROTEIN"/>
    <property type="match status" value="1"/>
</dbReference>
<name>A0A9X1JM57_9FLAO</name>
<dbReference type="PROSITE" id="PS50213">
    <property type="entry name" value="FAS1"/>
    <property type="match status" value="2"/>
</dbReference>
<dbReference type="PANTHER" id="PTHR10900">
    <property type="entry name" value="PERIOSTIN-RELATED"/>
    <property type="match status" value="1"/>
</dbReference>
<dbReference type="InterPro" id="IPR050904">
    <property type="entry name" value="Adhesion/Biosynth-related"/>
</dbReference>
<sequence length="344" mass="35299">MKIISKTFKLLTVFLLVLGVTGCSDDDDNNGGGTQSTTVDEIIDDNPNLSILEEALELTDLDDVLEQTGPYTVFAPTNAAFVALLGSNPAWNTLSDIPTATLNSVLLNHVIVGNNIPAQALIDAGSGYETTASPGPAANTNLSLYYNVVAGTVEINGGSDVTGGADVTTADLTATNGTVHIVDAVIALPTIATFATTNDALSSLVAALQLADSGTPTVNWINTVSGTENENLAPFTVFAPTNDAFASLLLELDDTGNTELADLDPDLVNSVLTYHVVTSANVQSSGLGALNGVIPTLGGNLDLDGTTITDANGRESEILAPSLVDIQATNGVVHAIDVVILPPQ</sequence>
<keyword evidence="1" id="KW-0732">Signal</keyword>
<dbReference type="AlphaFoldDB" id="A0A9X1JM57"/>
<gene>
    <name evidence="3" type="ORF">KCG49_01900</name>
</gene>
<feature type="chain" id="PRO_5040929667" evidence="1">
    <location>
        <begin position="26"/>
        <end position="344"/>
    </location>
</feature>
<dbReference type="Pfam" id="PF02469">
    <property type="entry name" value="Fasciclin"/>
    <property type="match status" value="2"/>
</dbReference>
<evidence type="ECO:0000313" key="4">
    <source>
        <dbReference type="Proteomes" id="UP001138894"/>
    </source>
</evidence>
<dbReference type="EMBL" id="JAGSPD010000001">
    <property type="protein sequence ID" value="MBV7267941.1"/>
    <property type="molecule type" value="Genomic_DNA"/>
</dbReference>
<proteinExistence type="predicted"/>
<evidence type="ECO:0000313" key="3">
    <source>
        <dbReference type="EMBL" id="MBV7267941.1"/>
    </source>
</evidence>